<dbReference type="RefSeq" id="XP_034013549.1">
    <property type="nucleotide sequence ID" value="XM_034154151.1"/>
</dbReference>
<dbReference type="EMBL" id="SWFT01000050">
    <property type="protein sequence ID" value="KAA8905163.1"/>
    <property type="molecule type" value="Genomic_DNA"/>
</dbReference>
<evidence type="ECO:0000313" key="1">
    <source>
        <dbReference type="EMBL" id="KAA8905163.1"/>
    </source>
</evidence>
<dbReference type="Pfam" id="PF12855">
    <property type="entry name" value="Ecl1"/>
    <property type="match status" value="1"/>
</dbReference>
<dbReference type="InterPro" id="IPR024368">
    <property type="entry name" value="Ecl1/2/3"/>
</dbReference>
<dbReference type="GeneID" id="54780244"/>
<evidence type="ECO:0000313" key="2">
    <source>
        <dbReference type="Proteomes" id="UP000449547"/>
    </source>
</evidence>
<sequence>MSDAFNNYCLTCDQLCGSTSVYCSEECKEHDQLHAHNEMVSPLLTPSYSMSQTSEPSPLMGYSLAPVAEPVDDFDLYTVSLDSFNTTPTSVDSGASAVSDNYRKWLHALY</sequence>
<dbReference type="Proteomes" id="UP000449547">
    <property type="component" value="Unassembled WGS sequence"/>
</dbReference>
<keyword evidence="2" id="KW-1185">Reference proteome</keyword>
<reference evidence="1 2" key="1">
    <citation type="submission" date="2019-07" db="EMBL/GenBank/DDBJ databases">
        <title>Genome assembly of two rare yeast pathogens: Diutina rugosa and Trichomonascus ciferrii.</title>
        <authorList>
            <person name="Mixao V."/>
            <person name="Saus E."/>
            <person name="Hansen A."/>
            <person name="Lass-Flor C."/>
            <person name="Gabaldon T."/>
        </authorList>
    </citation>
    <scope>NUCLEOTIDE SEQUENCE [LARGE SCALE GENOMIC DNA]</scope>
    <source>
        <strain evidence="1 2">CBS 613</strain>
    </source>
</reference>
<dbReference type="AlphaFoldDB" id="A0A642UTJ0"/>
<dbReference type="VEuPathDB" id="FungiDB:DIURU_001591"/>
<protein>
    <submittedName>
        <fullName evidence="1">Uncharacterized protein</fullName>
    </submittedName>
</protein>
<dbReference type="OrthoDB" id="2563506at2759"/>
<gene>
    <name evidence="1" type="ORF">DIURU_001591</name>
</gene>
<proteinExistence type="predicted"/>
<name>A0A642UTJ0_DIURU</name>
<organism evidence="1 2">
    <name type="scientific">Diutina rugosa</name>
    <name type="common">Yeast</name>
    <name type="synonym">Candida rugosa</name>
    <dbReference type="NCBI Taxonomy" id="5481"/>
    <lineage>
        <taxon>Eukaryota</taxon>
        <taxon>Fungi</taxon>
        <taxon>Dikarya</taxon>
        <taxon>Ascomycota</taxon>
        <taxon>Saccharomycotina</taxon>
        <taxon>Pichiomycetes</taxon>
        <taxon>Debaryomycetaceae</taxon>
        <taxon>Diutina</taxon>
    </lineage>
</organism>
<accession>A0A642UTJ0</accession>
<comment type="caution">
    <text evidence="1">The sequence shown here is derived from an EMBL/GenBank/DDBJ whole genome shotgun (WGS) entry which is preliminary data.</text>
</comment>